<evidence type="ECO:0000256" key="4">
    <source>
        <dbReference type="ARBA" id="ARBA00022989"/>
    </source>
</evidence>
<comment type="caution">
    <text evidence="10">Lacks conserved residue(s) required for the propagation of feature annotation.</text>
</comment>
<dbReference type="Pfam" id="PF00001">
    <property type="entry name" value="7tm_1"/>
    <property type="match status" value="1"/>
</dbReference>
<dbReference type="GO" id="GO:0005886">
    <property type="term" value="C:plasma membrane"/>
    <property type="evidence" value="ECO:0007669"/>
    <property type="project" value="UniProtKB-SubCell"/>
</dbReference>
<comment type="subcellular location">
    <subcellularLocation>
        <location evidence="1 10">Cell membrane</location>
        <topology evidence="1 10">Multi-pass membrane protein</topology>
    </subcellularLocation>
</comment>
<keyword evidence="2" id="KW-1003">Cell membrane</keyword>
<evidence type="ECO:0000256" key="7">
    <source>
        <dbReference type="ARBA" id="ARBA00023170"/>
    </source>
</evidence>
<dbReference type="SUPFAM" id="SSF81321">
    <property type="entry name" value="Family A G protein-coupled receptor-like"/>
    <property type="match status" value="1"/>
</dbReference>
<name>C3YEZ2_BRAFL</name>
<feature type="transmembrane region" description="Helical" evidence="10">
    <location>
        <begin position="77"/>
        <end position="97"/>
    </location>
</feature>
<dbReference type="InterPro" id="IPR017452">
    <property type="entry name" value="GPCR_Rhodpsn_7TM"/>
</dbReference>
<reference evidence="12" key="1">
    <citation type="journal article" date="2008" name="Nature">
        <title>The amphioxus genome and the evolution of the chordate karyotype.</title>
        <authorList>
            <consortium name="US DOE Joint Genome Institute (JGI-PGF)"/>
            <person name="Putnam N.H."/>
            <person name="Butts T."/>
            <person name="Ferrier D.E.K."/>
            <person name="Furlong R.F."/>
            <person name="Hellsten U."/>
            <person name="Kawashima T."/>
            <person name="Robinson-Rechavi M."/>
            <person name="Shoguchi E."/>
            <person name="Terry A."/>
            <person name="Yu J.-K."/>
            <person name="Benito-Gutierrez E.L."/>
            <person name="Dubchak I."/>
            <person name="Garcia-Fernandez J."/>
            <person name="Gibson-Brown J.J."/>
            <person name="Grigoriev I.V."/>
            <person name="Horton A.C."/>
            <person name="de Jong P.J."/>
            <person name="Jurka J."/>
            <person name="Kapitonov V.V."/>
            <person name="Kohara Y."/>
            <person name="Kuroki Y."/>
            <person name="Lindquist E."/>
            <person name="Lucas S."/>
            <person name="Osoegawa K."/>
            <person name="Pennacchio L.A."/>
            <person name="Salamov A.A."/>
            <person name="Satou Y."/>
            <person name="Sauka-Spengler T."/>
            <person name="Schmutz J."/>
            <person name="Shin-I T."/>
            <person name="Toyoda A."/>
            <person name="Bronner-Fraser M."/>
            <person name="Fujiyama A."/>
            <person name="Holland L.Z."/>
            <person name="Holland P.W.H."/>
            <person name="Satoh N."/>
            <person name="Rokhsar D.S."/>
        </authorList>
    </citation>
    <scope>NUCLEOTIDE SEQUENCE [LARGE SCALE GENOMIC DNA]</scope>
    <source>
        <strain evidence="12">S238N-H82</strain>
        <tissue evidence="12">Testes</tissue>
    </source>
</reference>
<evidence type="ECO:0000256" key="10">
    <source>
        <dbReference type="RuleBase" id="RU046427"/>
    </source>
</evidence>
<evidence type="ECO:0000256" key="2">
    <source>
        <dbReference type="ARBA" id="ARBA00022475"/>
    </source>
</evidence>
<dbReference type="STRING" id="7739.C3YEZ2"/>
<dbReference type="GO" id="GO:0005000">
    <property type="term" value="F:vasopressin receptor activity"/>
    <property type="evidence" value="ECO:0007669"/>
    <property type="project" value="InterPro"/>
</dbReference>
<organism>
    <name type="scientific">Branchiostoma floridae</name>
    <name type="common">Florida lancelet</name>
    <name type="synonym">Amphioxus</name>
    <dbReference type="NCBI Taxonomy" id="7739"/>
    <lineage>
        <taxon>Eukaryota</taxon>
        <taxon>Metazoa</taxon>
        <taxon>Chordata</taxon>
        <taxon>Cephalochordata</taxon>
        <taxon>Leptocardii</taxon>
        <taxon>Amphioxiformes</taxon>
        <taxon>Branchiostomatidae</taxon>
        <taxon>Branchiostoma</taxon>
    </lineage>
</organism>
<protein>
    <recommendedName>
        <fullName evidence="11">G-protein coupled receptors family 1 profile domain-containing protein</fullName>
    </recommendedName>
</protein>
<dbReference type="EMBL" id="GG666507">
    <property type="protein sequence ID" value="EEN61236.1"/>
    <property type="molecule type" value="Genomic_DNA"/>
</dbReference>
<dbReference type="PANTHER" id="PTHR24241">
    <property type="entry name" value="NEUROPEPTIDE RECEPTOR-RELATED G-PROTEIN COUPLED RECEPTOR"/>
    <property type="match status" value="1"/>
</dbReference>
<dbReference type="AlphaFoldDB" id="C3YEZ2"/>
<comment type="similarity">
    <text evidence="10">Belongs to the G-protein coupled receptor 1 family. Vasopressin/oxytocin receptor subfamily.</text>
</comment>
<dbReference type="InterPro" id="IPR000276">
    <property type="entry name" value="GPCR_Rhodpsn"/>
</dbReference>
<dbReference type="eggNOG" id="KOG3656">
    <property type="taxonomic scope" value="Eukaryota"/>
</dbReference>
<evidence type="ECO:0000313" key="12">
    <source>
        <dbReference type="EMBL" id="EEN61236.1"/>
    </source>
</evidence>
<feature type="transmembrane region" description="Helical" evidence="10">
    <location>
        <begin position="41"/>
        <end position="65"/>
    </location>
</feature>
<feature type="domain" description="G-protein coupled receptors family 1 profile" evidence="11">
    <location>
        <begin position="59"/>
        <end position="118"/>
    </location>
</feature>
<keyword evidence="8 10" id="KW-0325">Glycoprotein</keyword>
<keyword evidence="6 10" id="KW-0472">Membrane</keyword>
<sequence>MGDEDLDISPPWEPITFNYSGNATNETLPLLTRPGERDETLAAVEVGVLGALFFLALTGNSYVLADIYRSRTHHRRMHLFLANLCIADLTVALFNILPQLIWDATDRFLAGDFLCRVVKISPSPGHIPGARDSQHPGR</sequence>
<dbReference type="PRINTS" id="PR00896">
    <property type="entry name" value="VASOPRESSINR"/>
</dbReference>
<keyword evidence="3 10" id="KW-0812">Transmembrane</keyword>
<keyword evidence="9 10" id="KW-0807">Transducer</keyword>
<evidence type="ECO:0000256" key="5">
    <source>
        <dbReference type="ARBA" id="ARBA00023040"/>
    </source>
</evidence>
<dbReference type="PANTHER" id="PTHR24241:SF161">
    <property type="entry name" value="G-PROTEIN COUPLED RECEPTORS FAMILY 1 PROFILE DOMAIN-CONTAINING PROTEIN"/>
    <property type="match status" value="1"/>
</dbReference>
<evidence type="ECO:0000256" key="9">
    <source>
        <dbReference type="ARBA" id="ARBA00023224"/>
    </source>
</evidence>
<keyword evidence="4 10" id="KW-1133">Transmembrane helix</keyword>
<dbReference type="InterPro" id="IPR001817">
    <property type="entry name" value="Vasoprsn_rcpt"/>
</dbReference>
<evidence type="ECO:0000256" key="6">
    <source>
        <dbReference type="ARBA" id="ARBA00023136"/>
    </source>
</evidence>
<evidence type="ECO:0000256" key="1">
    <source>
        <dbReference type="ARBA" id="ARBA00004651"/>
    </source>
</evidence>
<evidence type="ECO:0000259" key="11">
    <source>
        <dbReference type="PROSITE" id="PS50262"/>
    </source>
</evidence>
<keyword evidence="7 10" id="KW-0675">Receptor</keyword>
<dbReference type="PROSITE" id="PS50262">
    <property type="entry name" value="G_PROTEIN_RECEP_F1_2"/>
    <property type="match status" value="1"/>
</dbReference>
<evidence type="ECO:0000256" key="3">
    <source>
        <dbReference type="ARBA" id="ARBA00022692"/>
    </source>
</evidence>
<evidence type="ECO:0000256" key="8">
    <source>
        <dbReference type="ARBA" id="ARBA00023180"/>
    </source>
</evidence>
<gene>
    <name evidence="12" type="ORF">BRAFLDRAFT_92305</name>
</gene>
<accession>C3YEZ2</accession>
<proteinExistence type="inferred from homology"/>
<dbReference type="InParanoid" id="C3YEZ2"/>
<keyword evidence="5 10" id="KW-0297">G-protein coupled receptor</keyword>
<dbReference type="Gene3D" id="1.20.1070.10">
    <property type="entry name" value="Rhodopsin 7-helix transmembrane proteins"/>
    <property type="match status" value="1"/>
</dbReference>